<dbReference type="RefSeq" id="WP_191142531.1">
    <property type="nucleotide sequence ID" value="NZ_JACXAH010000025.1"/>
</dbReference>
<name>A0A926NBC7_9BACL</name>
<dbReference type="AlphaFoldDB" id="A0A926NBC7"/>
<dbReference type="Proteomes" id="UP000661691">
    <property type="component" value="Unassembled WGS sequence"/>
</dbReference>
<dbReference type="EMBL" id="JACXAH010000025">
    <property type="protein sequence ID" value="MBD1373447.1"/>
    <property type="molecule type" value="Genomic_DNA"/>
</dbReference>
<reference evidence="2" key="1">
    <citation type="submission" date="2022-10" db="EMBL/GenBank/DDBJ databases">
        <title>A novel bacterium of genus Hazenella, isolated from South China Sea.</title>
        <authorList>
            <person name="Huang H."/>
            <person name="Mo K."/>
            <person name="Hu Y."/>
        </authorList>
    </citation>
    <scope>NUCLEOTIDE SEQUENCE [LARGE SCALE GENOMIC DNA]</scope>
    <source>
        <strain evidence="2">IB182357</strain>
    </source>
</reference>
<comment type="caution">
    <text evidence="1">The sequence shown here is derived from an EMBL/GenBank/DDBJ whole genome shotgun (WGS) entry which is preliminary data.</text>
</comment>
<protein>
    <submittedName>
        <fullName evidence="1">Uncharacterized protein</fullName>
    </submittedName>
</protein>
<proteinExistence type="predicted"/>
<sequence>MDHLLEDIRITDVQTKIMEDYQLSLQEWESSWFEWKRTVLMFSIIKPTSIISPLILDIWQTVLDQADDKQWLLERFPSFEQGNTKEQAWFGLFYLWLFQPTSYSKRIWEETLRKPLAKSWIQNFEQGAIEEIEERYFHFMERTAHIKVWRITDAFIHIIKKHLRRLHHHIKRYGSDPAKFYKHTRKKMRSSLMVILYESVYQYEQYPSPRLSRSVEQLTFVQRKKEE</sequence>
<evidence type="ECO:0000313" key="1">
    <source>
        <dbReference type="EMBL" id="MBD1373447.1"/>
    </source>
</evidence>
<accession>A0A926NBC7</accession>
<keyword evidence="2" id="KW-1185">Reference proteome</keyword>
<gene>
    <name evidence="1" type="ORF">IC620_13925</name>
</gene>
<evidence type="ECO:0000313" key="2">
    <source>
        <dbReference type="Proteomes" id="UP000661691"/>
    </source>
</evidence>
<organism evidence="1 2">
    <name type="scientific">Polycladospora coralii</name>
    <dbReference type="NCBI Taxonomy" id="2771432"/>
    <lineage>
        <taxon>Bacteria</taxon>
        <taxon>Bacillati</taxon>
        <taxon>Bacillota</taxon>
        <taxon>Bacilli</taxon>
        <taxon>Bacillales</taxon>
        <taxon>Thermoactinomycetaceae</taxon>
        <taxon>Polycladospora</taxon>
    </lineage>
</organism>